<comment type="subcellular location">
    <subcellularLocation>
        <location evidence="1 10">Cytoplasm</location>
    </subcellularLocation>
</comment>
<dbReference type="InterPro" id="IPR009008">
    <property type="entry name" value="Val/Leu/Ile-tRNA-synth_edit"/>
</dbReference>
<dbReference type="PRINTS" id="PR00986">
    <property type="entry name" value="TRNASYNTHVAL"/>
</dbReference>
<feature type="binding site" evidence="10">
    <location>
        <position position="574"/>
    </location>
    <ligand>
        <name>ATP</name>
        <dbReference type="ChEBI" id="CHEBI:30616"/>
    </ligand>
</feature>
<dbReference type="PROSITE" id="PS00178">
    <property type="entry name" value="AA_TRNA_LIGASE_I"/>
    <property type="match status" value="1"/>
</dbReference>
<dbReference type="GO" id="GO:0005829">
    <property type="term" value="C:cytosol"/>
    <property type="evidence" value="ECO:0007669"/>
    <property type="project" value="TreeGrafter"/>
</dbReference>
<dbReference type="NCBIfam" id="NF004349">
    <property type="entry name" value="PRK05729.1"/>
    <property type="match status" value="1"/>
</dbReference>
<keyword evidence="4 10" id="KW-0436">Ligase</keyword>
<feature type="domain" description="Aminoacyl-tRNA synthetase class Ia" evidence="12">
    <location>
        <begin position="18"/>
        <end position="610"/>
    </location>
</feature>
<dbReference type="KEGG" id="temp:RBB75_10435"/>
<reference evidence="15" key="1">
    <citation type="submission" date="2023-08" db="EMBL/GenBank/DDBJ databases">
        <authorList>
            <person name="Messyasz A."/>
            <person name="Mannisto M.K."/>
            <person name="Kerkhof L.J."/>
            <person name="Haggblom M."/>
        </authorList>
    </citation>
    <scope>NUCLEOTIDE SEQUENCE</scope>
    <source>
        <strain evidence="15">M8UP23</strain>
    </source>
</reference>
<comment type="domain">
    <text evidence="10">The C-terminal coiled-coil domain is crucial for aminoacylation activity.</text>
</comment>
<evidence type="ECO:0000256" key="2">
    <source>
        <dbReference type="ARBA" id="ARBA00011245"/>
    </source>
</evidence>
<evidence type="ECO:0000256" key="7">
    <source>
        <dbReference type="ARBA" id="ARBA00022917"/>
    </source>
</evidence>
<comment type="catalytic activity">
    <reaction evidence="9 10">
        <text>tRNA(Val) + L-valine + ATP = L-valyl-tRNA(Val) + AMP + diphosphate</text>
        <dbReference type="Rhea" id="RHEA:10704"/>
        <dbReference type="Rhea" id="RHEA-COMP:9672"/>
        <dbReference type="Rhea" id="RHEA-COMP:9708"/>
        <dbReference type="ChEBI" id="CHEBI:30616"/>
        <dbReference type="ChEBI" id="CHEBI:33019"/>
        <dbReference type="ChEBI" id="CHEBI:57762"/>
        <dbReference type="ChEBI" id="CHEBI:78442"/>
        <dbReference type="ChEBI" id="CHEBI:78537"/>
        <dbReference type="ChEBI" id="CHEBI:456215"/>
        <dbReference type="EC" id="6.1.1.9"/>
    </reaction>
</comment>
<dbReference type="CDD" id="cd00817">
    <property type="entry name" value="ValRS_core"/>
    <property type="match status" value="1"/>
</dbReference>
<keyword evidence="6 10" id="KW-0067">ATP-binding</keyword>
<evidence type="ECO:0000256" key="9">
    <source>
        <dbReference type="ARBA" id="ARBA00047552"/>
    </source>
</evidence>
<dbReference type="GO" id="GO:0006438">
    <property type="term" value="P:valyl-tRNA aminoacylation"/>
    <property type="evidence" value="ECO:0007669"/>
    <property type="project" value="UniProtKB-UniRule"/>
</dbReference>
<dbReference type="EC" id="6.1.1.9" evidence="10"/>
<feature type="short sequence motif" description="'HIGH' region" evidence="10">
    <location>
        <begin position="50"/>
        <end position="60"/>
    </location>
</feature>
<feature type="short sequence motif" description="'KMSKS' region" evidence="10">
    <location>
        <begin position="571"/>
        <end position="575"/>
    </location>
</feature>
<reference evidence="15" key="2">
    <citation type="journal article" date="2024" name="Environ. Microbiol.">
        <title>Genome analysis and description of Tunturibacter gen. nov. expands the diversity of Terriglobia in tundra soils.</title>
        <authorList>
            <person name="Messyasz A."/>
            <person name="Mannisto M.K."/>
            <person name="Kerkhof L.J."/>
            <person name="Haggblom M.M."/>
        </authorList>
    </citation>
    <scope>NUCLEOTIDE SEQUENCE</scope>
    <source>
        <strain evidence="15">M8UP23</strain>
    </source>
</reference>
<evidence type="ECO:0000256" key="11">
    <source>
        <dbReference type="SAM" id="MobiDB-lite"/>
    </source>
</evidence>
<evidence type="ECO:0000256" key="8">
    <source>
        <dbReference type="ARBA" id="ARBA00023146"/>
    </source>
</evidence>
<dbReference type="CDD" id="cd07962">
    <property type="entry name" value="Anticodon_Ia_Val"/>
    <property type="match status" value="1"/>
</dbReference>
<feature type="domain" description="Valyl-tRNA synthetase tRNA-binding arm" evidence="14">
    <location>
        <begin position="946"/>
        <end position="1010"/>
    </location>
</feature>
<comment type="subunit">
    <text evidence="2 10">Monomer.</text>
</comment>
<evidence type="ECO:0000259" key="14">
    <source>
        <dbReference type="Pfam" id="PF10458"/>
    </source>
</evidence>
<dbReference type="GO" id="GO:0005524">
    <property type="term" value="F:ATP binding"/>
    <property type="evidence" value="ECO:0007669"/>
    <property type="project" value="UniProtKB-UniRule"/>
</dbReference>
<keyword evidence="10" id="KW-0175">Coiled coil</keyword>
<dbReference type="PANTHER" id="PTHR11946:SF93">
    <property type="entry name" value="VALINE--TRNA LIGASE, CHLOROPLASTIC_MITOCHONDRIAL 2"/>
    <property type="match status" value="1"/>
</dbReference>
<evidence type="ECO:0000256" key="3">
    <source>
        <dbReference type="ARBA" id="ARBA00022490"/>
    </source>
</evidence>
<keyword evidence="3 10" id="KW-0963">Cytoplasm</keyword>
<gene>
    <name evidence="10" type="primary">valS</name>
    <name evidence="15" type="ORF">RBB75_10435</name>
</gene>
<evidence type="ECO:0000256" key="1">
    <source>
        <dbReference type="ARBA" id="ARBA00004496"/>
    </source>
</evidence>
<dbReference type="RefSeq" id="WP_353068059.1">
    <property type="nucleotide sequence ID" value="NZ_CP132932.1"/>
</dbReference>
<dbReference type="Gene3D" id="1.10.730.10">
    <property type="entry name" value="Isoleucyl-tRNA Synthetase, Domain 1"/>
    <property type="match status" value="3"/>
</dbReference>
<dbReference type="Gene3D" id="1.10.287.380">
    <property type="entry name" value="Valyl-tRNA synthetase, C-terminal domain"/>
    <property type="match status" value="1"/>
</dbReference>
<dbReference type="SUPFAM" id="SSF50677">
    <property type="entry name" value="ValRS/IleRS/LeuRS editing domain"/>
    <property type="match status" value="1"/>
</dbReference>
<dbReference type="InterPro" id="IPR019499">
    <property type="entry name" value="Val-tRNA_synth_tRNA-bd"/>
</dbReference>
<dbReference type="Gene3D" id="3.90.740.10">
    <property type="entry name" value="Valyl/Leucyl/Isoleucyl-tRNA synthetase, editing domain"/>
    <property type="match status" value="2"/>
</dbReference>
<dbReference type="GO" id="GO:0004832">
    <property type="term" value="F:valine-tRNA ligase activity"/>
    <property type="evidence" value="ECO:0007669"/>
    <property type="project" value="UniProtKB-UniRule"/>
</dbReference>
<dbReference type="Pfam" id="PF08264">
    <property type="entry name" value="Anticodon_1"/>
    <property type="match status" value="2"/>
</dbReference>
<keyword evidence="7 10" id="KW-0648">Protein biosynthesis</keyword>
<dbReference type="NCBIfam" id="TIGR00422">
    <property type="entry name" value="valS"/>
    <property type="match status" value="1"/>
</dbReference>
<dbReference type="GO" id="GO:0002161">
    <property type="term" value="F:aminoacyl-tRNA deacylase activity"/>
    <property type="evidence" value="ECO:0007669"/>
    <property type="project" value="InterPro"/>
</dbReference>
<evidence type="ECO:0000259" key="12">
    <source>
        <dbReference type="Pfam" id="PF00133"/>
    </source>
</evidence>
<dbReference type="AlphaFoldDB" id="A0AAU7Z7Z7"/>
<comment type="similarity">
    <text evidence="10">Belongs to the class-I aminoacyl-tRNA synthetase family. ValS type 1 subfamily.</text>
</comment>
<dbReference type="InterPro" id="IPR009080">
    <property type="entry name" value="tRNAsynth_Ia_anticodon-bd"/>
</dbReference>
<dbReference type="InterPro" id="IPR002300">
    <property type="entry name" value="aa-tRNA-synth_Ia"/>
</dbReference>
<feature type="region of interest" description="Disordered" evidence="11">
    <location>
        <begin position="669"/>
        <end position="692"/>
    </location>
</feature>
<feature type="domain" description="Methionyl/Valyl/Leucyl/Isoleucyl-tRNA synthetase anticodon-binding" evidence="13">
    <location>
        <begin position="700"/>
        <end position="756"/>
    </location>
</feature>
<proteinExistence type="inferred from homology"/>
<keyword evidence="8 10" id="KW-0030">Aminoacyl-tRNA synthetase</keyword>
<sequence length="1012" mass="112041">MSQELPKAYDPSVIEQRWAEYWVKEHLFDVPTPETTHAAQKKFTILLPPPNVTGRLHMGHMLNQAEMDILTRWHRMRGEAALWVPGTDHAGIATQMMVERQLAAEGTSRKDLGRSAFVEKVWAWRELYGGAILDQMKRLGASVDWSREYFTMDDRLSPAVNEAFVRLYEQGLIYRGAYIVNWDPSIQTAVSDLEVEHEERVGKIYHIRYPLADGPLPDGTASIVIATTRPETMLGDVAVAVNPTDERYLALQGKLVRLPLSEINGSPAREIPILADDWAKPEFGTGAVKVTPAHDANDFAIGQRHNLPNLTILDETAHVLLPGSPYHGLDRYAAREKIVADLEALGLLVEIKEHTNSIGLSQRTGVVIEPRLSQQWFLAVNKTPTTGGDSIAAKAIAAVAQGHIKFTPEMYTKVYDEWMKNIYDWCISRQLWWGHRIPAWYCKACSAITVARTTPTHCATCNSPDLTQETDVLDTWFSSGLLPFTVFGWPNPNPDTGMPDLTPDLATFYPTDLLVTGFDILFFWVARMIMLGTHFMLDVPMPDGSPRSLENAVPFKAVYIHGLVRDADRQKMSKTKGNVINPIDIIERFGTDAVRFTLASMASPGTDIAFSEARTEGYRAFANKIWNAARFLFMNIERAKEAGIIIDLTKPKITGNPGAPSFAQFAKGGVSSEARPSSPDLPPSDSGTLNLPDNTPLETRWIFSRLSVVSAEVARALDDYRFDEAANAIYQFFWGEFCDWYLELAKLRLNFGAPSEAVTLNETNNSQAVILSGAKNPEEANATPSAKELSAAETNPTTALTLASLVTVFESALRLLSPFMPFLTEEIWHALYEGNPPAKSIALTRYPQATDFPADPVAESAMKTLQDLIVTLRGLRKELGVPEKEATPITIHAGNRVLALADANADVLAKMARVQTVEFASEPLTGSNARSTADFDVAITYERQIDVPAERERLTKDLTKYEKGLAAADKQLNNEAFTAKAPAHIIDGLRKQSTETRILYDKTKAALDALGD</sequence>
<comment type="domain">
    <text evidence="10">ValRS has two distinct active sites: one for aminoacylation and one for editing. The misactivated threonine is translocated from the active site to the editing site.</text>
</comment>
<dbReference type="InterPro" id="IPR037118">
    <property type="entry name" value="Val-tRNA_synth_C_sf"/>
</dbReference>
<evidence type="ECO:0000256" key="6">
    <source>
        <dbReference type="ARBA" id="ARBA00022840"/>
    </source>
</evidence>
<name>A0AAU7Z7Z7_9BACT</name>
<dbReference type="InterPro" id="IPR010978">
    <property type="entry name" value="tRNA-bd_arm"/>
</dbReference>
<dbReference type="FunFam" id="3.40.50.620:FF:000032">
    <property type="entry name" value="Valine--tRNA ligase"/>
    <property type="match status" value="1"/>
</dbReference>
<dbReference type="Pfam" id="PF10458">
    <property type="entry name" value="Val_tRNA-synt_C"/>
    <property type="match status" value="1"/>
</dbReference>
<evidence type="ECO:0000256" key="5">
    <source>
        <dbReference type="ARBA" id="ARBA00022741"/>
    </source>
</evidence>
<dbReference type="Gene3D" id="3.40.50.620">
    <property type="entry name" value="HUPs"/>
    <property type="match status" value="2"/>
</dbReference>
<feature type="domain" description="Methionyl/Valyl/Leucyl/Isoleucyl-tRNA synthetase anticodon-binding" evidence="13">
    <location>
        <begin position="797"/>
        <end position="889"/>
    </location>
</feature>
<keyword evidence="5 10" id="KW-0547">Nucleotide-binding</keyword>
<dbReference type="HAMAP" id="MF_02004">
    <property type="entry name" value="Val_tRNA_synth_type1"/>
    <property type="match status" value="1"/>
</dbReference>
<dbReference type="InterPro" id="IPR002303">
    <property type="entry name" value="Valyl-tRNA_ligase"/>
</dbReference>
<dbReference type="SUPFAM" id="SSF47323">
    <property type="entry name" value="Anticodon-binding domain of a subclass of class I aminoacyl-tRNA synthetases"/>
    <property type="match status" value="1"/>
</dbReference>
<dbReference type="InterPro" id="IPR014729">
    <property type="entry name" value="Rossmann-like_a/b/a_fold"/>
</dbReference>
<dbReference type="Pfam" id="PF00133">
    <property type="entry name" value="tRNA-synt_1"/>
    <property type="match status" value="1"/>
</dbReference>
<evidence type="ECO:0000259" key="13">
    <source>
        <dbReference type="Pfam" id="PF08264"/>
    </source>
</evidence>
<evidence type="ECO:0000256" key="10">
    <source>
        <dbReference type="HAMAP-Rule" id="MF_02004"/>
    </source>
</evidence>
<dbReference type="SUPFAM" id="SSF52374">
    <property type="entry name" value="Nucleotidylyl transferase"/>
    <property type="match status" value="1"/>
</dbReference>
<dbReference type="InterPro" id="IPR013155">
    <property type="entry name" value="M/V/L/I-tRNA-synth_anticd-bd"/>
</dbReference>
<dbReference type="InterPro" id="IPR033705">
    <property type="entry name" value="Anticodon_Ia_Val"/>
</dbReference>
<evidence type="ECO:0000256" key="4">
    <source>
        <dbReference type="ARBA" id="ARBA00022598"/>
    </source>
</evidence>
<organism evidence="15">
    <name type="scientific">Tunturiibacter empetritectus</name>
    <dbReference type="NCBI Taxonomy" id="3069691"/>
    <lineage>
        <taxon>Bacteria</taxon>
        <taxon>Pseudomonadati</taxon>
        <taxon>Acidobacteriota</taxon>
        <taxon>Terriglobia</taxon>
        <taxon>Terriglobales</taxon>
        <taxon>Acidobacteriaceae</taxon>
        <taxon>Tunturiibacter</taxon>
    </lineage>
</organism>
<dbReference type="SUPFAM" id="SSF46589">
    <property type="entry name" value="tRNA-binding arm"/>
    <property type="match status" value="1"/>
</dbReference>
<protein>
    <recommendedName>
        <fullName evidence="10">Valine--tRNA ligase</fullName>
        <ecNumber evidence="10">6.1.1.9</ecNumber>
    </recommendedName>
    <alternativeName>
        <fullName evidence="10">Valyl-tRNA synthetase</fullName>
        <shortName evidence="10">ValRS</shortName>
    </alternativeName>
</protein>
<dbReference type="PANTHER" id="PTHR11946">
    <property type="entry name" value="VALYL-TRNA SYNTHETASES"/>
    <property type="match status" value="1"/>
</dbReference>
<evidence type="ECO:0000313" key="15">
    <source>
        <dbReference type="EMBL" id="XCB24877.1"/>
    </source>
</evidence>
<accession>A0AAU7Z7Z7</accession>
<comment type="function">
    <text evidence="10">Catalyzes the attachment of valine to tRNA(Val). As ValRS can inadvertently accommodate and process structurally similar amino acids such as threonine, to avoid such errors, it has a 'posttransfer' editing activity that hydrolyzes mischarged Thr-tRNA(Val) in a tRNA-dependent manner.</text>
</comment>
<dbReference type="EMBL" id="CP132932">
    <property type="protein sequence ID" value="XCB24877.1"/>
    <property type="molecule type" value="Genomic_DNA"/>
</dbReference>
<dbReference type="InterPro" id="IPR001412">
    <property type="entry name" value="aa-tRNA-synth_I_CS"/>
</dbReference>